<keyword evidence="5" id="KW-0411">Iron-sulfur</keyword>
<feature type="domain" description="B12-binding" evidence="6">
    <location>
        <begin position="1"/>
        <end position="140"/>
    </location>
</feature>
<evidence type="ECO:0000256" key="2">
    <source>
        <dbReference type="ARBA" id="ARBA00022691"/>
    </source>
</evidence>
<evidence type="ECO:0000313" key="8">
    <source>
        <dbReference type="EMBL" id="QEH37815.1"/>
    </source>
</evidence>
<dbReference type="InterPro" id="IPR034466">
    <property type="entry name" value="Methyltransferase_Class_B"/>
</dbReference>
<dbReference type="GO" id="GO:0005829">
    <property type="term" value="C:cytosol"/>
    <property type="evidence" value="ECO:0007669"/>
    <property type="project" value="TreeGrafter"/>
</dbReference>
<dbReference type="SUPFAM" id="SSF102114">
    <property type="entry name" value="Radical SAM enzymes"/>
    <property type="match status" value="1"/>
</dbReference>
<dbReference type="CDD" id="cd01335">
    <property type="entry name" value="Radical_SAM"/>
    <property type="match status" value="1"/>
</dbReference>
<dbReference type="InterPro" id="IPR023404">
    <property type="entry name" value="rSAM_horseshoe"/>
</dbReference>
<dbReference type="InterPro" id="IPR006158">
    <property type="entry name" value="Cobalamin-bd"/>
</dbReference>
<name>A0A5B9WCN1_9BACT</name>
<dbReference type="EMBL" id="CP042997">
    <property type="protein sequence ID" value="QEH37815.1"/>
    <property type="molecule type" value="Genomic_DNA"/>
</dbReference>
<evidence type="ECO:0000259" key="7">
    <source>
        <dbReference type="PROSITE" id="PS51918"/>
    </source>
</evidence>
<evidence type="ECO:0000256" key="1">
    <source>
        <dbReference type="ARBA" id="ARBA00001966"/>
    </source>
</evidence>
<feature type="domain" description="Radical SAM core" evidence="7">
    <location>
        <begin position="161"/>
        <end position="392"/>
    </location>
</feature>
<dbReference type="KEGG" id="agv:OJF2_64060"/>
<gene>
    <name evidence="8" type="primary">miaB_2</name>
    <name evidence="8" type="ORF">OJF2_64060</name>
</gene>
<dbReference type="RefSeq" id="WP_148597329.1">
    <property type="nucleotide sequence ID" value="NZ_CP042997.1"/>
</dbReference>
<reference evidence="8 9" key="1">
    <citation type="submission" date="2019-08" db="EMBL/GenBank/DDBJ databases">
        <title>Deep-cultivation of Planctomycetes and their phenomic and genomic characterization uncovers novel biology.</title>
        <authorList>
            <person name="Wiegand S."/>
            <person name="Jogler M."/>
            <person name="Boedeker C."/>
            <person name="Pinto D."/>
            <person name="Vollmers J."/>
            <person name="Rivas-Marin E."/>
            <person name="Kohn T."/>
            <person name="Peeters S.H."/>
            <person name="Heuer A."/>
            <person name="Rast P."/>
            <person name="Oberbeckmann S."/>
            <person name="Bunk B."/>
            <person name="Jeske O."/>
            <person name="Meyerdierks A."/>
            <person name="Storesund J.E."/>
            <person name="Kallscheuer N."/>
            <person name="Luecker S."/>
            <person name="Lage O.M."/>
            <person name="Pohl T."/>
            <person name="Merkel B.J."/>
            <person name="Hornburger P."/>
            <person name="Mueller R.-W."/>
            <person name="Bruemmer F."/>
            <person name="Labrenz M."/>
            <person name="Spormann A.M."/>
            <person name="Op den Camp H."/>
            <person name="Overmann J."/>
            <person name="Amann R."/>
            <person name="Jetten M.S.M."/>
            <person name="Mascher T."/>
            <person name="Medema M.H."/>
            <person name="Devos D.P."/>
            <person name="Kaster A.-K."/>
            <person name="Ovreas L."/>
            <person name="Rohde M."/>
            <person name="Galperin M.Y."/>
            <person name="Jogler C."/>
        </authorList>
    </citation>
    <scope>NUCLEOTIDE SEQUENCE [LARGE SCALE GENOMIC DNA]</scope>
    <source>
        <strain evidence="8 9">OJF2</strain>
    </source>
</reference>
<dbReference type="PROSITE" id="PS51918">
    <property type="entry name" value="RADICAL_SAM"/>
    <property type="match status" value="1"/>
</dbReference>
<keyword evidence="4" id="KW-0408">Iron</keyword>
<evidence type="ECO:0000313" key="9">
    <source>
        <dbReference type="Proteomes" id="UP000324233"/>
    </source>
</evidence>
<dbReference type="GO" id="GO:0046872">
    <property type="term" value="F:metal ion binding"/>
    <property type="evidence" value="ECO:0007669"/>
    <property type="project" value="UniProtKB-KW"/>
</dbReference>
<proteinExistence type="predicted"/>
<sequence length="521" mass="59083">MADIVLINPRFEVSYWGLEHALPILGRRANMPVASLPLLAALTPGGHSVALLDENVEAIDLDRCARADIVGLTGMVVQRERMQQLLAELKKRGAFVVVGGPWATVKEEDFEGKADVIFVGEAEETWPRFLREWADGRHGDRYEQADRTDMTTVPTPRFDLLAMRHYLFGNIQISRGCPFQCEFCDIIVTFGRKPRLKTSAQVLAELDALRAQGVRGCFIVDDNLIGNKRAIRPVLRDIVAWQERHGYPLTLFTEASLDLAEEPELMALMVEANIVNVFVGIESPNEESLRETKKYQNVRPAGTLAERIRRIQDAGMEVMGGMILGFDHDDETVFDLQVELVREARIINVMLGMLSAIPKTPLHDRMAAEGRLDLENEAAFGTNIVPLRLGREQLREGFIRVLAELNEPTAYFDRLESLYLDGRMDFSRGANRHWRRHPIQRMRAKGPLLLMALVMLARLCLTVRDRPLRREYLRRIGRLVRARPDSSILWIAVVKAALQHHAHRMARSMVEGRTAVINTYS</sequence>
<dbReference type="InterPro" id="IPR058240">
    <property type="entry name" value="rSAM_sf"/>
</dbReference>
<evidence type="ECO:0000256" key="3">
    <source>
        <dbReference type="ARBA" id="ARBA00022723"/>
    </source>
</evidence>
<dbReference type="InterPro" id="IPR025274">
    <property type="entry name" value="DUF4070"/>
</dbReference>
<dbReference type="InterPro" id="IPR007197">
    <property type="entry name" value="rSAM"/>
</dbReference>
<keyword evidence="3" id="KW-0479">Metal-binding</keyword>
<accession>A0A5B9WCN1</accession>
<dbReference type="InterPro" id="IPR034530">
    <property type="entry name" value="HpnP-like"/>
</dbReference>
<keyword evidence="8" id="KW-0808">Transferase</keyword>
<dbReference type="InterPro" id="IPR051198">
    <property type="entry name" value="BchE-like"/>
</dbReference>
<dbReference type="GO" id="GO:0051539">
    <property type="term" value="F:4 iron, 4 sulfur cluster binding"/>
    <property type="evidence" value="ECO:0007669"/>
    <property type="project" value="UniProtKB-KW"/>
</dbReference>
<dbReference type="PANTHER" id="PTHR43409:SF3">
    <property type="entry name" value="HYPOTHETICAL METHYLTRANSFERASE"/>
    <property type="match status" value="1"/>
</dbReference>
<dbReference type="PROSITE" id="PS51332">
    <property type="entry name" value="B12_BINDING"/>
    <property type="match status" value="1"/>
</dbReference>
<evidence type="ECO:0000259" key="6">
    <source>
        <dbReference type="PROSITE" id="PS51332"/>
    </source>
</evidence>
<protein>
    <submittedName>
        <fullName evidence="8">(Dimethylallyl)adenosine tRNA methylthiotransferase MiaB</fullName>
    </submittedName>
</protein>
<dbReference type="GO" id="GO:0031419">
    <property type="term" value="F:cobalamin binding"/>
    <property type="evidence" value="ECO:0007669"/>
    <property type="project" value="InterPro"/>
</dbReference>
<dbReference type="Pfam" id="PF04055">
    <property type="entry name" value="Radical_SAM"/>
    <property type="match status" value="1"/>
</dbReference>
<dbReference type="SFLD" id="SFLDS00029">
    <property type="entry name" value="Radical_SAM"/>
    <property type="match status" value="1"/>
</dbReference>
<dbReference type="PANTHER" id="PTHR43409">
    <property type="entry name" value="ANAEROBIC MAGNESIUM-PROTOPORPHYRIN IX MONOMETHYL ESTER CYCLASE-RELATED"/>
    <property type="match status" value="1"/>
</dbReference>
<dbReference type="GO" id="GO:0016740">
    <property type="term" value="F:transferase activity"/>
    <property type="evidence" value="ECO:0007669"/>
    <property type="project" value="UniProtKB-KW"/>
</dbReference>
<dbReference type="Pfam" id="PF13282">
    <property type="entry name" value="DUF4070"/>
    <property type="match status" value="1"/>
</dbReference>
<dbReference type="Gene3D" id="3.40.50.280">
    <property type="entry name" value="Cobalamin-binding domain"/>
    <property type="match status" value="1"/>
</dbReference>
<keyword evidence="2" id="KW-0949">S-adenosyl-L-methionine</keyword>
<dbReference type="SFLD" id="SFLDG01082">
    <property type="entry name" value="B12-binding_domain_containing"/>
    <property type="match status" value="1"/>
</dbReference>
<organism evidence="8 9">
    <name type="scientific">Aquisphaera giovannonii</name>
    <dbReference type="NCBI Taxonomy" id="406548"/>
    <lineage>
        <taxon>Bacteria</taxon>
        <taxon>Pseudomonadati</taxon>
        <taxon>Planctomycetota</taxon>
        <taxon>Planctomycetia</taxon>
        <taxon>Isosphaerales</taxon>
        <taxon>Isosphaeraceae</taxon>
        <taxon>Aquisphaera</taxon>
    </lineage>
</organism>
<evidence type="ECO:0000256" key="5">
    <source>
        <dbReference type="ARBA" id="ARBA00023014"/>
    </source>
</evidence>
<comment type="cofactor">
    <cofactor evidence="1">
        <name>[4Fe-4S] cluster</name>
        <dbReference type="ChEBI" id="CHEBI:49883"/>
    </cofactor>
</comment>
<evidence type="ECO:0000256" key="4">
    <source>
        <dbReference type="ARBA" id="ARBA00023004"/>
    </source>
</evidence>
<dbReference type="SFLD" id="SFLDG01123">
    <property type="entry name" value="methyltransferase_(Class_B)"/>
    <property type="match status" value="1"/>
</dbReference>
<dbReference type="OrthoDB" id="9801424at2"/>
<dbReference type="SMART" id="SM00729">
    <property type="entry name" value="Elp3"/>
    <property type="match status" value="1"/>
</dbReference>
<keyword evidence="9" id="KW-1185">Reference proteome</keyword>
<dbReference type="Pfam" id="PF02310">
    <property type="entry name" value="B12-binding"/>
    <property type="match status" value="1"/>
</dbReference>
<dbReference type="Gene3D" id="3.80.30.20">
    <property type="entry name" value="tm_1862 like domain"/>
    <property type="match status" value="1"/>
</dbReference>
<dbReference type="Proteomes" id="UP000324233">
    <property type="component" value="Chromosome"/>
</dbReference>
<dbReference type="SFLD" id="SFLDF00303">
    <property type="entry name" value="hopanoid_C2-methyltransferase"/>
    <property type="match status" value="1"/>
</dbReference>
<dbReference type="AlphaFoldDB" id="A0A5B9WCN1"/>
<dbReference type="InterPro" id="IPR006638">
    <property type="entry name" value="Elp3/MiaA/NifB-like_rSAM"/>
</dbReference>